<comment type="similarity">
    <text evidence="3">Belongs to the GRAS family.</text>
</comment>
<sequence>MGTQRLDLPCSFTRNEAIMVSLTLERPSQSRGPCSFRPRQVTLSSSAIIAQTSSWEGKREIEGTLWSKKGSFKRYHECGSFEDSALHPSKKKRTVSSSTEVFSSEEFCYDDADDDEAWPPCTVEESLDADQFQAGTRGYPNDRSGSTSSPSDSEGSWQNDEGNSTGVSAFKRSVESTRTEHEGLELLNLLIECSQSISTSNHIAANFYLSRLGSISSPTGSTPIHRLVAYFTEALALRAAKQWPNIFCITPPRELAEANDNDESTALRLLNNVTPIPRFIHFTLNERLLQAFDGKERVHIIDFDIKQGLQWPSLFQSLASLPNPPGHVRLTGIGESKLELHDTGVRLAGFAQTLKLPFEFHSVVDRIQDVRLWMLHVKERECVAVNCVLQLHHALYNDSRIVLADLLRLIRSTNPSIVLMAETEAEHNELRWEKRFVNALKYYSAVFDLLDHSLAEESPSRLKIEEMFARKIRNIVACEGGERVERHERFERWKRMMEEGGFKCAGFSEREIFQSKMLLRMYDCENYSVEKDRDGGGGGLTLKWMEQHLYTVSAWAPIDAAYQPC</sequence>
<organism evidence="5 6">
    <name type="scientific">Platanthera zijinensis</name>
    <dbReference type="NCBI Taxonomy" id="2320716"/>
    <lineage>
        <taxon>Eukaryota</taxon>
        <taxon>Viridiplantae</taxon>
        <taxon>Streptophyta</taxon>
        <taxon>Embryophyta</taxon>
        <taxon>Tracheophyta</taxon>
        <taxon>Spermatophyta</taxon>
        <taxon>Magnoliopsida</taxon>
        <taxon>Liliopsida</taxon>
        <taxon>Asparagales</taxon>
        <taxon>Orchidaceae</taxon>
        <taxon>Orchidoideae</taxon>
        <taxon>Orchideae</taxon>
        <taxon>Orchidinae</taxon>
        <taxon>Platanthera</taxon>
    </lineage>
</organism>
<feature type="region of interest" description="Disordered" evidence="4">
    <location>
        <begin position="133"/>
        <end position="167"/>
    </location>
</feature>
<evidence type="ECO:0000256" key="4">
    <source>
        <dbReference type="SAM" id="MobiDB-lite"/>
    </source>
</evidence>
<keyword evidence="6" id="KW-1185">Reference proteome</keyword>
<feature type="region of interest" description="Leucine repeat II (LRII)" evidence="3">
    <location>
        <begin position="342"/>
        <end position="374"/>
    </location>
</feature>
<dbReference type="EMBL" id="JBBWWQ010000001">
    <property type="protein sequence ID" value="KAK8957401.1"/>
    <property type="molecule type" value="Genomic_DNA"/>
</dbReference>
<feature type="compositionally biased region" description="Low complexity" evidence="4">
    <location>
        <begin position="144"/>
        <end position="156"/>
    </location>
</feature>
<evidence type="ECO:0000256" key="1">
    <source>
        <dbReference type="ARBA" id="ARBA00023015"/>
    </source>
</evidence>
<protein>
    <submittedName>
        <fullName evidence="5">Scarecrow-like protein 28</fullName>
    </submittedName>
</protein>
<comment type="caution">
    <text evidence="5">The sequence shown here is derived from an EMBL/GenBank/DDBJ whole genome shotgun (WGS) entry which is preliminary data.</text>
</comment>
<dbReference type="Pfam" id="PF03514">
    <property type="entry name" value="GRAS"/>
    <property type="match status" value="1"/>
</dbReference>
<feature type="region of interest" description="SAW" evidence="3">
    <location>
        <begin position="477"/>
        <end position="556"/>
    </location>
</feature>
<accession>A0AAP0C445</accession>
<feature type="short sequence motif" description="VHIID" evidence="3">
    <location>
        <begin position="298"/>
        <end position="302"/>
    </location>
</feature>
<proteinExistence type="inferred from homology"/>
<evidence type="ECO:0000256" key="3">
    <source>
        <dbReference type="PROSITE-ProRule" id="PRU01191"/>
    </source>
</evidence>
<dbReference type="PROSITE" id="PS50985">
    <property type="entry name" value="GRAS"/>
    <property type="match status" value="1"/>
</dbReference>
<name>A0AAP0C445_9ASPA</name>
<keyword evidence="1" id="KW-0805">Transcription regulation</keyword>
<comment type="caution">
    <text evidence="3">Lacks conserved residue(s) required for the propagation of feature annotation.</text>
</comment>
<dbReference type="PANTHER" id="PTHR31636">
    <property type="entry name" value="OSJNBA0084A10.13 PROTEIN-RELATED"/>
    <property type="match status" value="1"/>
</dbReference>
<evidence type="ECO:0000313" key="6">
    <source>
        <dbReference type="Proteomes" id="UP001418222"/>
    </source>
</evidence>
<dbReference type="InterPro" id="IPR005202">
    <property type="entry name" value="TF_GRAS"/>
</dbReference>
<gene>
    <name evidence="5" type="primary">SCL28</name>
    <name evidence="5" type="ORF">KSP39_PZI000799</name>
</gene>
<dbReference type="Proteomes" id="UP001418222">
    <property type="component" value="Unassembled WGS sequence"/>
</dbReference>
<reference evidence="5 6" key="1">
    <citation type="journal article" date="2022" name="Nat. Plants">
        <title>Genomes of leafy and leafless Platanthera orchids illuminate the evolution of mycoheterotrophy.</title>
        <authorList>
            <person name="Li M.H."/>
            <person name="Liu K.W."/>
            <person name="Li Z."/>
            <person name="Lu H.C."/>
            <person name="Ye Q.L."/>
            <person name="Zhang D."/>
            <person name="Wang J.Y."/>
            <person name="Li Y.F."/>
            <person name="Zhong Z.M."/>
            <person name="Liu X."/>
            <person name="Yu X."/>
            <person name="Liu D.K."/>
            <person name="Tu X.D."/>
            <person name="Liu B."/>
            <person name="Hao Y."/>
            <person name="Liao X.Y."/>
            <person name="Jiang Y.T."/>
            <person name="Sun W.H."/>
            <person name="Chen J."/>
            <person name="Chen Y.Q."/>
            <person name="Ai Y."/>
            <person name="Zhai J.W."/>
            <person name="Wu S.S."/>
            <person name="Zhou Z."/>
            <person name="Hsiao Y.Y."/>
            <person name="Wu W.L."/>
            <person name="Chen Y.Y."/>
            <person name="Lin Y.F."/>
            <person name="Hsu J.L."/>
            <person name="Li C.Y."/>
            <person name="Wang Z.W."/>
            <person name="Zhao X."/>
            <person name="Zhong W.Y."/>
            <person name="Ma X.K."/>
            <person name="Ma L."/>
            <person name="Huang J."/>
            <person name="Chen G.Z."/>
            <person name="Huang M.Z."/>
            <person name="Huang L."/>
            <person name="Peng D.H."/>
            <person name="Luo Y.B."/>
            <person name="Zou S.Q."/>
            <person name="Chen S.P."/>
            <person name="Lan S."/>
            <person name="Tsai W.C."/>
            <person name="Van de Peer Y."/>
            <person name="Liu Z.J."/>
        </authorList>
    </citation>
    <scope>NUCLEOTIDE SEQUENCE [LARGE SCALE GENOMIC DNA]</scope>
    <source>
        <strain evidence="5">Lor287</strain>
    </source>
</reference>
<feature type="compositionally biased region" description="Polar residues" evidence="4">
    <location>
        <begin position="157"/>
        <end position="167"/>
    </location>
</feature>
<keyword evidence="2" id="KW-0804">Transcription</keyword>
<feature type="region of interest" description="PFYRE" evidence="3">
    <location>
        <begin position="383"/>
        <end position="474"/>
    </location>
</feature>
<feature type="region of interest" description="VHIID" evidence="3">
    <location>
        <begin position="267"/>
        <end position="332"/>
    </location>
</feature>
<evidence type="ECO:0000256" key="2">
    <source>
        <dbReference type="ARBA" id="ARBA00023163"/>
    </source>
</evidence>
<dbReference type="AlphaFoldDB" id="A0AAP0C445"/>
<evidence type="ECO:0000313" key="5">
    <source>
        <dbReference type="EMBL" id="KAK8957401.1"/>
    </source>
</evidence>